<feature type="compositionally biased region" description="Polar residues" evidence="1">
    <location>
        <begin position="1"/>
        <end position="14"/>
    </location>
</feature>
<feature type="compositionally biased region" description="Basic and acidic residues" evidence="1">
    <location>
        <begin position="163"/>
        <end position="172"/>
    </location>
</feature>
<dbReference type="AlphaFoldDB" id="A0A9Q3CX86"/>
<accession>A0A9Q3CX86</accession>
<keyword evidence="3" id="KW-1185">Reference proteome</keyword>
<gene>
    <name evidence="2" type="ORF">O181_031328</name>
</gene>
<reference evidence="2" key="1">
    <citation type="submission" date="2021-03" db="EMBL/GenBank/DDBJ databases">
        <title>Draft genome sequence of rust myrtle Austropuccinia psidii MF-1, a brazilian biotype.</title>
        <authorList>
            <person name="Quecine M.C."/>
            <person name="Pachon D.M.R."/>
            <person name="Bonatelli M.L."/>
            <person name="Correr F.H."/>
            <person name="Franceschini L.M."/>
            <person name="Leite T.F."/>
            <person name="Margarido G.R.A."/>
            <person name="Almeida C.A."/>
            <person name="Ferrarezi J.A."/>
            <person name="Labate C.A."/>
        </authorList>
    </citation>
    <scope>NUCLEOTIDE SEQUENCE</scope>
    <source>
        <strain evidence="2">MF-1</strain>
    </source>
</reference>
<feature type="region of interest" description="Disordered" evidence="1">
    <location>
        <begin position="150"/>
        <end position="172"/>
    </location>
</feature>
<feature type="compositionally biased region" description="Polar residues" evidence="1">
    <location>
        <begin position="150"/>
        <end position="161"/>
    </location>
</feature>
<dbReference type="EMBL" id="AVOT02011168">
    <property type="protein sequence ID" value="MBW0491613.1"/>
    <property type="molecule type" value="Genomic_DNA"/>
</dbReference>
<dbReference type="OrthoDB" id="8942758at2759"/>
<comment type="caution">
    <text evidence="2">The sequence shown here is derived from an EMBL/GenBank/DDBJ whole genome shotgun (WGS) entry which is preliminary data.</text>
</comment>
<sequence length="172" mass="19569">MPVQHSQTAKNTRSQRNKAVLTSTARAHLDRTPSAHQLSENLYRGPPMEEEAPSRRGDTRYHERQKEKGSHQEKETPVTGSKSLRPPQDSSSKKAHHNKSKKGDNCQVSKDKSHASLLNKYNKLIGSEKERRIKKVYALIAVERTKMKNTSRGLRTGQGHQETLLEIREKPD</sequence>
<evidence type="ECO:0000313" key="2">
    <source>
        <dbReference type="EMBL" id="MBW0491613.1"/>
    </source>
</evidence>
<feature type="compositionally biased region" description="Basic and acidic residues" evidence="1">
    <location>
        <begin position="52"/>
        <end position="76"/>
    </location>
</feature>
<feature type="region of interest" description="Disordered" evidence="1">
    <location>
        <begin position="1"/>
        <end position="114"/>
    </location>
</feature>
<evidence type="ECO:0000313" key="3">
    <source>
        <dbReference type="Proteomes" id="UP000765509"/>
    </source>
</evidence>
<name>A0A9Q3CX86_9BASI</name>
<organism evidence="2 3">
    <name type="scientific">Austropuccinia psidii MF-1</name>
    <dbReference type="NCBI Taxonomy" id="1389203"/>
    <lineage>
        <taxon>Eukaryota</taxon>
        <taxon>Fungi</taxon>
        <taxon>Dikarya</taxon>
        <taxon>Basidiomycota</taxon>
        <taxon>Pucciniomycotina</taxon>
        <taxon>Pucciniomycetes</taxon>
        <taxon>Pucciniales</taxon>
        <taxon>Sphaerophragmiaceae</taxon>
        <taxon>Austropuccinia</taxon>
    </lineage>
</organism>
<protein>
    <submittedName>
        <fullName evidence="2">Uncharacterized protein</fullName>
    </submittedName>
</protein>
<evidence type="ECO:0000256" key="1">
    <source>
        <dbReference type="SAM" id="MobiDB-lite"/>
    </source>
</evidence>
<feature type="compositionally biased region" description="Basic and acidic residues" evidence="1">
    <location>
        <begin position="101"/>
        <end position="114"/>
    </location>
</feature>
<proteinExistence type="predicted"/>
<dbReference type="Proteomes" id="UP000765509">
    <property type="component" value="Unassembled WGS sequence"/>
</dbReference>